<dbReference type="InParanoid" id="A0A1Q3CCB1"/>
<evidence type="ECO:0000313" key="3">
    <source>
        <dbReference type="Proteomes" id="UP000187406"/>
    </source>
</evidence>
<dbReference type="AlphaFoldDB" id="A0A1Q3CCB1"/>
<proteinExistence type="predicted"/>
<gene>
    <name evidence="2" type="ORF">CFOL_v3_21228</name>
</gene>
<dbReference type="OrthoDB" id="1934862at2759"/>
<protein>
    <submittedName>
        <fullName evidence="2">Uncharacterized protein</fullName>
    </submittedName>
</protein>
<sequence>MEALHDTSDQSNPETALDPSMVVIDKLGAQRETSYHAMACQNLPHTLPLTGTISGFPIQTLIDNESTHNFIQTRMALYLGPEVHATPCLSVVVGNGQRLTSDGFHN</sequence>
<dbReference type="Proteomes" id="UP000187406">
    <property type="component" value="Unassembled WGS sequence"/>
</dbReference>
<comment type="caution">
    <text evidence="2">The sequence shown here is derived from an EMBL/GenBank/DDBJ whole genome shotgun (WGS) entry which is preliminary data.</text>
</comment>
<name>A0A1Q3CCB1_CEPFO</name>
<keyword evidence="3" id="KW-1185">Reference proteome</keyword>
<dbReference type="EMBL" id="BDDD01001678">
    <property type="protein sequence ID" value="GAV77758.1"/>
    <property type="molecule type" value="Genomic_DNA"/>
</dbReference>
<organism evidence="2 3">
    <name type="scientific">Cephalotus follicularis</name>
    <name type="common">Albany pitcher plant</name>
    <dbReference type="NCBI Taxonomy" id="3775"/>
    <lineage>
        <taxon>Eukaryota</taxon>
        <taxon>Viridiplantae</taxon>
        <taxon>Streptophyta</taxon>
        <taxon>Embryophyta</taxon>
        <taxon>Tracheophyta</taxon>
        <taxon>Spermatophyta</taxon>
        <taxon>Magnoliopsida</taxon>
        <taxon>eudicotyledons</taxon>
        <taxon>Gunneridae</taxon>
        <taxon>Pentapetalae</taxon>
        <taxon>rosids</taxon>
        <taxon>fabids</taxon>
        <taxon>Oxalidales</taxon>
        <taxon>Cephalotaceae</taxon>
        <taxon>Cephalotus</taxon>
    </lineage>
</organism>
<feature type="region of interest" description="Disordered" evidence="1">
    <location>
        <begin position="1"/>
        <end position="20"/>
    </location>
</feature>
<evidence type="ECO:0000256" key="1">
    <source>
        <dbReference type="SAM" id="MobiDB-lite"/>
    </source>
</evidence>
<dbReference type="CDD" id="cd00303">
    <property type="entry name" value="retropepsin_like"/>
    <property type="match status" value="1"/>
</dbReference>
<reference evidence="3" key="1">
    <citation type="submission" date="2016-04" db="EMBL/GenBank/DDBJ databases">
        <title>Cephalotus genome sequencing.</title>
        <authorList>
            <person name="Fukushima K."/>
            <person name="Hasebe M."/>
            <person name="Fang X."/>
        </authorList>
    </citation>
    <scope>NUCLEOTIDE SEQUENCE [LARGE SCALE GENOMIC DNA]</scope>
    <source>
        <strain evidence="3">cv. St1</strain>
    </source>
</reference>
<evidence type="ECO:0000313" key="2">
    <source>
        <dbReference type="EMBL" id="GAV77758.1"/>
    </source>
</evidence>
<accession>A0A1Q3CCB1</accession>